<name>A0A0E9XH88_ANGAN</name>
<evidence type="ECO:0000313" key="1">
    <source>
        <dbReference type="EMBL" id="JAI01059.1"/>
    </source>
</evidence>
<sequence length="77" mass="8467">MVPIMIEIPLNRVTFFFSSTFSGGARPFRFLCGTLLSKPFLEEPLPLPEASEPAADLWDMVARVRPNFPQVAAGSAL</sequence>
<protein>
    <submittedName>
        <fullName evidence="1">Uncharacterized protein</fullName>
    </submittedName>
</protein>
<accession>A0A0E9XH88</accession>
<organism evidence="1">
    <name type="scientific">Anguilla anguilla</name>
    <name type="common">European freshwater eel</name>
    <name type="synonym">Muraena anguilla</name>
    <dbReference type="NCBI Taxonomy" id="7936"/>
    <lineage>
        <taxon>Eukaryota</taxon>
        <taxon>Metazoa</taxon>
        <taxon>Chordata</taxon>
        <taxon>Craniata</taxon>
        <taxon>Vertebrata</taxon>
        <taxon>Euteleostomi</taxon>
        <taxon>Actinopterygii</taxon>
        <taxon>Neopterygii</taxon>
        <taxon>Teleostei</taxon>
        <taxon>Anguilliformes</taxon>
        <taxon>Anguillidae</taxon>
        <taxon>Anguilla</taxon>
    </lineage>
</organism>
<dbReference type="AlphaFoldDB" id="A0A0E9XH88"/>
<reference evidence="1" key="1">
    <citation type="submission" date="2014-11" db="EMBL/GenBank/DDBJ databases">
        <authorList>
            <person name="Amaro Gonzalez C."/>
        </authorList>
    </citation>
    <scope>NUCLEOTIDE SEQUENCE</scope>
</reference>
<proteinExistence type="predicted"/>
<dbReference type="EMBL" id="GBXM01007519">
    <property type="protein sequence ID" value="JAI01059.1"/>
    <property type="molecule type" value="Transcribed_RNA"/>
</dbReference>
<reference evidence="1" key="2">
    <citation type="journal article" date="2015" name="Fish Shellfish Immunol.">
        <title>Early steps in the European eel (Anguilla anguilla)-Vibrio vulnificus interaction in the gills: Role of the RtxA13 toxin.</title>
        <authorList>
            <person name="Callol A."/>
            <person name="Pajuelo D."/>
            <person name="Ebbesson L."/>
            <person name="Teles M."/>
            <person name="MacKenzie S."/>
            <person name="Amaro C."/>
        </authorList>
    </citation>
    <scope>NUCLEOTIDE SEQUENCE</scope>
</reference>